<evidence type="ECO:0000256" key="7">
    <source>
        <dbReference type="ARBA" id="ARBA00023065"/>
    </source>
</evidence>
<gene>
    <name evidence="15" type="ORF">G8770_08465</name>
</gene>
<reference evidence="15" key="1">
    <citation type="submission" date="2020-03" db="EMBL/GenBank/DDBJ databases">
        <authorList>
            <person name="Guo F."/>
        </authorList>
    </citation>
    <scope>NUCLEOTIDE SEQUENCE</scope>
    <source>
        <strain evidence="15">JCM 30134</strain>
    </source>
</reference>
<dbReference type="SUPFAM" id="SSF56935">
    <property type="entry name" value="Porins"/>
    <property type="match status" value="1"/>
</dbReference>
<dbReference type="InterPro" id="IPR012910">
    <property type="entry name" value="Plug_dom"/>
</dbReference>
<protein>
    <submittedName>
        <fullName evidence="15">TonB-dependent receptor</fullName>
    </submittedName>
</protein>
<evidence type="ECO:0000313" key="16">
    <source>
        <dbReference type="Proteomes" id="UP000787472"/>
    </source>
</evidence>
<evidence type="ECO:0000256" key="3">
    <source>
        <dbReference type="ARBA" id="ARBA00022452"/>
    </source>
</evidence>
<evidence type="ECO:0000256" key="6">
    <source>
        <dbReference type="ARBA" id="ARBA00023004"/>
    </source>
</evidence>
<evidence type="ECO:0000256" key="11">
    <source>
        <dbReference type="PROSITE-ProRule" id="PRU01360"/>
    </source>
</evidence>
<keyword evidence="16" id="KW-1185">Reference proteome</keyword>
<keyword evidence="15" id="KW-0675">Receptor</keyword>
<comment type="similarity">
    <text evidence="11 12">Belongs to the TonB-dependent receptor family.</text>
</comment>
<dbReference type="GO" id="GO:0009279">
    <property type="term" value="C:cell outer membrane"/>
    <property type="evidence" value="ECO:0007669"/>
    <property type="project" value="UniProtKB-SubCell"/>
</dbReference>
<dbReference type="InterPro" id="IPR000531">
    <property type="entry name" value="Beta-barrel_TonB"/>
</dbReference>
<keyword evidence="8 12" id="KW-0798">TonB box</keyword>
<keyword evidence="9 11" id="KW-0472">Membrane</keyword>
<sequence>MNNTKRLKLSLLSLAIGSTLPLPGHTQDSTDSLLLEEVVVTARKRAESLQEVPLAVTAMDARELAISGAADLADIQAQVPGLTAYAARGTTSTLTAYIRGIGQSDPLWGVEPGVGLYLDDVYIARPQGALLEVFDVDRIEVLRGPQGTLYGRNTIGGAIKYISKPIGFDQEGKLQLTLGNYNRQDLVASYSTPLIEDTLAAKLSVASLSHDGLGTNHTTGSDVSDKQVLSGRLSLDWVISDSLSAKLALDATKDTSAPRGGQRMLENPWEATLPVMISGLVTPLVPGLPYYSAEAVAAAAVNGQSPLPVSTDRYDTDSGLVGARNDVTTSGASLTLAYDLNNAWSLKSITAFRQGDTVGTLDFDMGPLPIADVYGEYDDHQFTQELQFNYDNGDSWQAVFGLYYIDATAGGTVKNQFLLAPVLPAGHPSNPLPIAITTVLPQYSTSAGDVITESYSLYGESSWQMTPALSLTLGGRYTREQKTAAILAENYADPDFTSVTATETDFTGSETWSNFSPKIGLDYQFEDHLLLYASASMGFKSGGYNIRAKQVSQPESINPYDEETVTTYEIGFKSTLLERLMLNATYFYSDYDDIQLSIFSQSSDGTFFGDFTNAGKGMIQGVEMEFAAAVTENFSVSGNLAYLDAEYREYLDGGIDVADQKAFTNTPEWTYTLNVTYQRGLSHGADLTARLSYSYRDDVIPTTDLSPILAQKAYDTIDATLAYTTADERWRLALEGRNLTDEEYRTTGYDLRSSGVSIVEGFYGAPRTLAFKASYAF</sequence>
<evidence type="ECO:0000256" key="4">
    <source>
        <dbReference type="ARBA" id="ARBA00022496"/>
    </source>
</evidence>
<keyword evidence="4" id="KW-0410">Iron transport</keyword>
<dbReference type="PANTHER" id="PTHR32552">
    <property type="entry name" value="FERRICHROME IRON RECEPTOR-RELATED"/>
    <property type="match status" value="1"/>
</dbReference>
<evidence type="ECO:0000256" key="1">
    <source>
        <dbReference type="ARBA" id="ARBA00004571"/>
    </source>
</evidence>
<dbReference type="InterPro" id="IPR039426">
    <property type="entry name" value="TonB-dep_rcpt-like"/>
</dbReference>
<keyword evidence="6" id="KW-0408">Iron</keyword>
<comment type="subcellular location">
    <subcellularLocation>
        <location evidence="1 11">Cell outer membrane</location>
        <topology evidence="1 11">Multi-pass membrane protein</topology>
    </subcellularLocation>
</comment>
<evidence type="ECO:0000256" key="8">
    <source>
        <dbReference type="ARBA" id="ARBA00023077"/>
    </source>
</evidence>
<comment type="caution">
    <text evidence="15">The sequence shown here is derived from an EMBL/GenBank/DDBJ whole genome shotgun (WGS) entry which is preliminary data.</text>
</comment>
<evidence type="ECO:0000256" key="12">
    <source>
        <dbReference type="RuleBase" id="RU003357"/>
    </source>
</evidence>
<proteinExistence type="inferred from homology"/>
<dbReference type="AlphaFoldDB" id="A0A9E5MM65"/>
<dbReference type="InterPro" id="IPR036942">
    <property type="entry name" value="Beta-barrel_TonB_sf"/>
</dbReference>
<keyword evidence="3 11" id="KW-1134">Transmembrane beta strand</keyword>
<evidence type="ECO:0000256" key="5">
    <source>
        <dbReference type="ARBA" id="ARBA00022692"/>
    </source>
</evidence>
<dbReference type="GO" id="GO:0006826">
    <property type="term" value="P:iron ion transport"/>
    <property type="evidence" value="ECO:0007669"/>
    <property type="project" value="UniProtKB-KW"/>
</dbReference>
<dbReference type="RefSeq" id="WP_167184688.1">
    <property type="nucleotide sequence ID" value="NZ_JAAONZ010000004.1"/>
</dbReference>
<evidence type="ECO:0000313" key="15">
    <source>
        <dbReference type="EMBL" id="NHO65570.1"/>
    </source>
</evidence>
<feature type="domain" description="TonB-dependent receptor plug" evidence="14">
    <location>
        <begin position="49"/>
        <end position="158"/>
    </location>
</feature>
<name>A0A9E5MM65_9GAMM</name>
<dbReference type="Pfam" id="PF07715">
    <property type="entry name" value="Plug"/>
    <property type="match status" value="1"/>
</dbReference>
<dbReference type="PANTHER" id="PTHR32552:SF81">
    <property type="entry name" value="TONB-DEPENDENT OUTER MEMBRANE RECEPTOR"/>
    <property type="match status" value="1"/>
</dbReference>
<evidence type="ECO:0000259" key="14">
    <source>
        <dbReference type="Pfam" id="PF07715"/>
    </source>
</evidence>
<dbReference type="Pfam" id="PF00593">
    <property type="entry name" value="TonB_dep_Rec_b-barrel"/>
    <property type="match status" value="1"/>
</dbReference>
<dbReference type="CDD" id="cd01347">
    <property type="entry name" value="ligand_gated_channel"/>
    <property type="match status" value="1"/>
</dbReference>
<keyword evidence="5 11" id="KW-0812">Transmembrane</keyword>
<evidence type="ECO:0000256" key="9">
    <source>
        <dbReference type="ARBA" id="ARBA00023136"/>
    </source>
</evidence>
<evidence type="ECO:0000256" key="2">
    <source>
        <dbReference type="ARBA" id="ARBA00022448"/>
    </source>
</evidence>
<dbReference type="Gene3D" id="2.40.170.20">
    <property type="entry name" value="TonB-dependent receptor, beta-barrel domain"/>
    <property type="match status" value="2"/>
</dbReference>
<keyword evidence="10 11" id="KW-0998">Cell outer membrane</keyword>
<evidence type="ECO:0000259" key="13">
    <source>
        <dbReference type="Pfam" id="PF00593"/>
    </source>
</evidence>
<accession>A0A9E5MM65</accession>
<dbReference type="PROSITE" id="PS52016">
    <property type="entry name" value="TONB_DEPENDENT_REC_3"/>
    <property type="match status" value="1"/>
</dbReference>
<keyword evidence="2 11" id="KW-0813">Transport</keyword>
<evidence type="ECO:0000256" key="10">
    <source>
        <dbReference type="ARBA" id="ARBA00023237"/>
    </source>
</evidence>
<keyword evidence="7" id="KW-0406">Ion transport</keyword>
<feature type="domain" description="TonB-dependent receptor-like beta-barrel" evidence="13">
    <location>
        <begin position="310"/>
        <end position="739"/>
    </location>
</feature>
<dbReference type="EMBL" id="JAAONZ010000004">
    <property type="protein sequence ID" value="NHO65570.1"/>
    <property type="molecule type" value="Genomic_DNA"/>
</dbReference>
<organism evidence="15 16">
    <name type="scientific">Pseudomaricurvus hydrocarbonicus</name>
    <dbReference type="NCBI Taxonomy" id="1470433"/>
    <lineage>
        <taxon>Bacteria</taxon>
        <taxon>Pseudomonadati</taxon>
        <taxon>Pseudomonadota</taxon>
        <taxon>Gammaproteobacteria</taxon>
        <taxon>Cellvibrionales</taxon>
        <taxon>Cellvibrionaceae</taxon>
        <taxon>Pseudomaricurvus</taxon>
    </lineage>
</organism>
<dbReference type="Proteomes" id="UP000787472">
    <property type="component" value="Unassembled WGS sequence"/>
</dbReference>